<dbReference type="PANTHER" id="PTHR46797">
    <property type="entry name" value="HTH-TYPE TRANSCRIPTIONAL REGULATOR"/>
    <property type="match status" value="1"/>
</dbReference>
<dbReference type="SUPFAM" id="SSF47413">
    <property type="entry name" value="lambda repressor-like DNA-binding domains"/>
    <property type="match status" value="1"/>
</dbReference>
<dbReference type="SUPFAM" id="SSF47406">
    <property type="entry name" value="SinR repressor dimerisation domain-like"/>
    <property type="match status" value="1"/>
</dbReference>
<dbReference type="Gene3D" id="1.10.260.40">
    <property type="entry name" value="lambda repressor-like DNA-binding domains"/>
    <property type="match status" value="1"/>
</dbReference>
<evidence type="ECO:0000313" key="5">
    <source>
        <dbReference type="Proteomes" id="UP000215059"/>
    </source>
</evidence>
<sequence>MIGELVKKYRKQKGLSLSALAEKAGIAKSYLSSLERNIQQNPSVQLLEKLSSVLDIPVENLLNDKPEVNEKELDAEWADLVKEAMGSGVSKEQFKEFLEFNRWKNAQK</sequence>
<dbReference type="CDD" id="cd00093">
    <property type="entry name" value="HTH_XRE"/>
    <property type="match status" value="1"/>
</dbReference>
<proteinExistence type="predicted"/>
<dbReference type="SMART" id="SM00530">
    <property type="entry name" value="HTH_XRE"/>
    <property type="match status" value="1"/>
</dbReference>
<dbReference type="OrthoDB" id="1859224at2"/>
<dbReference type="AlphaFoldDB" id="A0A235F704"/>
<dbReference type="Proteomes" id="UP000215059">
    <property type="component" value="Unassembled WGS sequence"/>
</dbReference>
<dbReference type="GO" id="GO:0003677">
    <property type="term" value="F:DNA binding"/>
    <property type="evidence" value="ECO:0007669"/>
    <property type="project" value="UniProtKB-KW"/>
</dbReference>
<name>A0A235F704_9BACL</name>
<feature type="domain" description="HTH cro/C1-type" evidence="2">
    <location>
        <begin position="6"/>
        <end position="61"/>
    </location>
</feature>
<dbReference type="Pfam" id="PF08671">
    <property type="entry name" value="SinI"/>
    <property type="match status" value="1"/>
</dbReference>
<dbReference type="GO" id="GO:0003700">
    <property type="term" value="F:DNA-binding transcription factor activity"/>
    <property type="evidence" value="ECO:0007669"/>
    <property type="project" value="TreeGrafter"/>
</dbReference>
<keyword evidence="1" id="KW-0238">DNA-binding</keyword>
<organism evidence="4 5">
    <name type="scientific">Fictibacillus aquaticus</name>
    <dbReference type="NCBI Taxonomy" id="2021314"/>
    <lineage>
        <taxon>Bacteria</taxon>
        <taxon>Bacillati</taxon>
        <taxon>Bacillota</taxon>
        <taxon>Bacilli</taxon>
        <taxon>Bacillales</taxon>
        <taxon>Fictibacillaceae</taxon>
        <taxon>Fictibacillus</taxon>
    </lineage>
</organism>
<evidence type="ECO:0000259" key="2">
    <source>
        <dbReference type="PROSITE" id="PS50943"/>
    </source>
</evidence>
<accession>A0A235F704</accession>
<evidence type="ECO:0000313" key="4">
    <source>
        <dbReference type="EMBL" id="OYD57111.1"/>
    </source>
</evidence>
<evidence type="ECO:0000259" key="3">
    <source>
        <dbReference type="PROSITE" id="PS51500"/>
    </source>
</evidence>
<dbReference type="InterPro" id="IPR036281">
    <property type="entry name" value="SinR/SinI_dimer_dom_sf"/>
</dbReference>
<dbReference type="RefSeq" id="WP_094253152.1">
    <property type="nucleotide sequence ID" value="NZ_JBHLXL010000001.1"/>
</dbReference>
<dbReference type="PANTHER" id="PTHR46797:SF13">
    <property type="entry name" value="HTH-TYPE TRANSCRIPTIONAL REGULATOR SINR"/>
    <property type="match status" value="1"/>
</dbReference>
<dbReference type="PROSITE" id="PS50943">
    <property type="entry name" value="HTH_CROC1"/>
    <property type="match status" value="1"/>
</dbReference>
<dbReference type="GO" id="GO:0005829">
    <property type="term" value="C:cytosol"/>
    <property type="evidence" value="ECO:0007669"/>
    <property type="project" value="TreeGrafter"/>
</dbReference>
<evidence type="ECO:0000256" key="1">
    <source>
        <dbReference type="ARBA" id="ARBA00023125"/>
    </source>
</evidence>
<comment type="caution">
    <text evidence="4">The sequence shown here is derived from an EMBL/GenBank/DDBJ whole genome shotgun (WGS) entry which is preliminary data.</text>
</comment>
<reference evidence="4 5" key="1">
    <citation type="submission" date="2017-07" db="EMBL/GenBank/DDBJ databases">
        <title>Fictibacillus sp. nov. GDSW-R2A3 Genome sequencing and assembly.</title>
        <authorList>
            <person name="Mayilraj S."/>
        </authorList>
    </citation>
    <scope>NUCLEOTIDE SEQUENCE [LARGE SCALE GENOMIC DNA]</scope>
    <source>
        <strain evidence="4 5">GDSW-R2A3</strain>
    </source>
</reference>
<dbReference type="InterPro" id="IPR050807">
    <property type="entry name" value="TransReg_Diox_bact_type"/>
</dbReference>
<dbReference type="Pfam" id="PF01381">
    <property type="entry name" value="HTH_3"/>
    <property type="match status" value="1"/>
</dbReference>
<dbReference type="PROSITE" id="PS51500">
    <property type="entry name" value="SIN"/>
    <property type="match status" value="1"/>
</dbReference>
<keyword evidence="5" id="KW-1185">Reference proteome</keyword>
<protein>
    <submittedName>
        <fullName evidence="4">Transcriptional regulator</fullName>
    </submittedName>
</protein>
<dbReference type="GO" id="GO:0046983">
    <property type="term" value="F:protein dimerization activity"/>
    <property type="evidence" value="ECO:0007669"/>
    <property type="project" value="InterPro"/>
</dbReference>
<gene>
    <name evidence="4" type="ORF">CGZ90_13970</name>
</gene>
<dbReference type="InterPro" id="IPR001387">
    <property type="entry name" value="Cro/C1-type_HTH"/>
</dbReference>
<dbReference type="InterPro" id="IPR010981">
    <property type="entry name" value="SinR/SinI_dimer_dom"/>
</dbReference>
<feature type="domain" description="Sin" evidence="3">
    <location>
        <begin position="64"/>
        <end position="102"/>
    </location>
</feature>
<dbReference type="InterPro" id="IPR010982">
    <property type="entry name" value="Lambda_DNA-bd_dom_sf"/>
</dbReference>
<dbReference type="EMBL" id="NOII01000005">
    <property type="protein sequence ID" value="OYD57111.1"/>
    <property type="molecule type" value="Genomic_DNA"/>
</dbReference>